<keyword evidence="3" id="KW-1185">Reference proteome</keyword>
<gene>
    <name evidence="2" type="ORF">SAMN05216323_101751</name>
</gene>
<feature type="transmembrane region" description="Helical" evidence="1">
    <location>
        <begin position="116"/>
        <end position="140"/>
    </location>
</feature>
<proteinExistence type="predicted"/>
<evidence type="ECO:0000313" key="2">
    <source>
        <dbReference type="EMBL" id="SDC10941.1"/>
    </source>
</evidence>
<dbReference type="EMBL" id="FMYP01000017">
    <property type="protein sequence ID" value="SDC10941.1"/>
    <property type="molecule type" value="Genomic_DNA"/>
</dbReference>
<organism evidence="2 3">
    <name type="scientific">Williamwhitmania taraxaci</name>
    <dbReference type="NCBI Taxonomy" id="1640674"/>
    <lineage>
        <taxon>Bacteria</taxon>
        <taxon>Pseudomonadati</taxon>
        <taxon>Bacteroidota</taxon>
        <taxon>Bacteroidia</taxon>
        <taxon>Bacteroidales</taxon>
        <taxon>Williamwhitmaniaceae</taxon>
        <taxon>Williamwhitmania</taxon>
    </lineage>
</organism>
<accession>A0A1G6IX25</accession>
<evidence type="ECO:0008006" key="4">
    <source>
        <dbReference type="Google" id="ProtNLM"/>
    </source>
</evidence>
<dbReference type="RefSeq" id="WP_125869791.1">
    <property type="nucleotide sequence ID" value="NZ_FMYP01000017.1"/>
</dbReference>
<feature type="transmembrane region" description="Helical" evidence="1">
    <location>
        <begin position="7"/>
        <end position="31"/>
    </location>
</feature>
<dbReference type="AlphaFoldDB" id="A0A1G6IX25"/>
<sequence>MKFLKAIAVTCGISLFFSLMFTIMFTFYLSYCIRDVVYRDYFVKMVVQIDAKGRGAGRSQGDKIYCMINNKKLVVQVHNSNEVEIDKYYYVWYNTKTDKVYLTDKNSRYYDAYGQLVHALILVFAAIGIAILLFFTIGFIDRRVK</sequence>
<reference evidence="2 3" key="1">
    <citation type="submission" date="2016-09" db="EMBL/GenBank/DDBJ databases">
        <authorList>
            <person name="Capua I."/>
            <person name="De Benedictis P."/>
            <person name="Joannis T."/>
            <person name="Lombin L.H."/>
            <person name="Cattoli G."/>
        </authorList>
    </citation>
    <scope>NUCLEOTIDE SEQUENCE [LARGE SCALE GENOMIC DNA]</scope>
    <source>
        <strain evidence="2 3">A7P-90m</strain>
    </source>
</reference>
<name>A0A1G6IX25_9BACT</name>
<keyword evidence="1" id="KW-0812">Transmembrane</keyword>
<dbReference type="Proteomes" id="UP000199452">
    <property type="component" value="Unassembled WGS sequence"/>
</dbReference>
<protein>
    <recommendedName>
        <fullName evidence="4">DUF3592 domain-containing protein</fullName>
    </recommendedName>
</protein>
<evidence type="ECO:0000313" key="3">
    <source>
        <dbReference type="Proteomes" id="UP000199452"/>
    </source>
</evidence>
<keyword evidence="1" id="KW-1133">Transmembrane helix</keyword>
<evidence type="ECO:0000256" key="1">
    <source>
        <dbReference type="SAM" id="Phobius"/>
    </source>
</evidence>
<dbReference type="STRING" id="1640674.SAMN05216323_101751"/>
<keyword evidence="1" id="KW-0472">Membrane</keyword>